<dbReference type="InterPro" id="IPR006179">
    <property type="entry name" value="5_nucleotidase/apyrase"/>
</dbReference>
<keyword evidence="2" id="KW-0378">Hydrolase</keyword>
<keyword evidence="6" id="KW-1185">Reference proteome</keyword>
<dbReference type="Pfam" id="PF02872">
    <property type="entry name" value="5_nucleotid_C"/>
    <property type="match status" value="1"/>
</dbReference>
<dbReference type="OrthoDB" id="9793179at2"/>
<dbReference type="Gene3D" id="3.90.780.10">
    <property type="entry name" value="5'-Nucleotidase, C-terminal domain"/>
    <property type="match status" value="1"/>
</dbReference>
<organism evidence="5 6">
    <name type="scientific">Paenibacillus rigui</name>
    <dbReference type="NCBI Taxonomy" id="554312"/>
    <lineage>
        <taxon>Bacteria</taxon>
        <taxon>Bacillati</taxon>
        <taxon>Bacillota</taxon>
        <taxon>Bacilli</taxon>
        <taxon>Bacillales</taxon>
        <taxon>Paenibacillaceae</taxon>
        <taxon>Paenibacillus</taxon>
    </lineage>
</organism>
<feature type="domain" description="5'-Nucleotidase C-terminal" evidence="4">
    <location>
        <begin position="309"/>
        <end position="446"/>
    </location>
</feature>
<evidence type="ECO:0000256" key="1">
    <source>
        <dbReference type="ARBA" id="ARBA00022729"/>
    </source>
</evidence>
<dbReference type="PANTHER" id="PTHR11575">
    <property type="entry name" value="5'-NUCLEOTIDASE-RELATED"/>
    <property type="match status" value="1"/>
</dbReference>
<feature type="domain" description="Calcineurin-like phosphoesterase" evidence="3">
    <location>
        <begin position="8"/>
        <end position="207"/>
    </location>
</feature>
<dbReference type="Pfam" id="PF00149">
    <property type="entry name" value="Metallophos"/>
    <property type="match status" value="1"/>
</dbReference>
<keyword evidence="1" id="KW-0732">Signal</keyword>
<dbReference type="InterPro" id="IPR004843">
    <property type="entry name" value="Calcineurin-like_PHP"/>
</dbReference>
<dbReference type="AlphaFoldDB" id="A0A229ULR9"/>
<dbReference type="PRINTS" id="PR01607">
    <property type="entry name" value="APYRASEFAMLY"/>
</dbReference>
<dbReference type="InterPro" id="IPR036907">
    <property type="entry name" value="5'-Nucleotdase_C_sf"/>
</dbReference>
<dbReference type="PANTHER" id="PTHR11575:SF23">
    <property type="entry name" value="5-NUCLEOTIDASE FAMILY PROTEIN"/>
    <property type="match status" value="1"/>
</dbReference>
<dbReference type="SUPFAM" id="SSF56300">
    <property type="entry name" value="Metallo-dependent phosphatases"/>
    <property type="match status" value="1"/>
</dbReference>
<name>A0A229ULR9_9BACL</name>
<comment type="similarity">
    <text evidence="2">Belongs to the 5'-nucleotidase family.</text>
</comment>
<comment type="caution">
    <text evidence="5">The sequence shown here is derived from an EMBL/GenBank/DDBJ whole genome shotgun (WGS) entry which is preliminary data.</text>
</comment>
<evidence type="ECO:0000259" key="4">
    <source>
        <dbReference type="Pfam" id="PF02872"/>
    </source>
</evidence>
<evidence type="ECO:0000313" key="6">
    <source>
        <dbReference type="Proteomes" id="UP000215509"/>
    </source>
</evidence>
<dbReference type="GO" id="GO:0008768">
    <property type="term" value="F:UDP-sugar diphosphatase activity"/>
    <property type="evidence" value="ECO:0007669"/>
    <property type="project" value="TreeGrafter"/>
</dbReference>
<dbReference type="SUPFAM" id="SSF55816">
    <property type="entry name" value="5'-nucleotidase (syn. UDP-sugar hydrolase), C-terminal domain"/>
    <property type="match status" value="1"/>
</dbReference>
<dbReference type="RefSeq" id="WP_094016816.1">
    <property type="nucleotide sequence ID" value="NZ_NMQW01000033.1"/>
</dbReference>
<dbReference type="GO" id="GO:0008253">
    <property type="term" value="F:5'-nucleotidase activity"/>
    <property type="evidence" value="ECO:0007669"/>
    <property type="project" value="TreeGrafter"/>
</dbReference>
<gene>
    <name evidence="5" type="ORF">CF651_20880</name>
</gene>
<dbReference type="InterPro" id="IPR029052">
    <property type="entry name" value="Metallo-depent_PP-like"/>
</dbReference>
<dbReference type="CDD" id="cd00845">
    <property type="entry name" value="MPP_UshA_N_like"/>
    <property type="match status" value="1"/>
</dbReference>
<accession>A0A229ULR9</accession>
<dbReference type="EMBL" id="NMQW01000033">
    <property type="protein sequence ID" value="OXM84244.1"/>
    <property type="molecule type" value="Genomic_DNA"/>
</dbReference>
<dbReference type="GO" id="GO:0009166">
    <property type="term" value="P:nucleotide catabolic process"/>
    <property type="evidence" value="ECO:0007669"/>
    <property type="project" value="InterPro"/>
</dbReference>
<sequence length="501" mass="55063">MTLSPLRLRILHSNDIHSHFEQMPRMAAAFEELRSAMGDAPTLTVDIGDHLDRVSPLTEGSGGAANLDVLEATGYDAITIGNNEGLTFTPEALGRLYGPAHRFKVICGNLLESGTGTYPSWGGPYHIFDKGGIRVGLIGLTAYYPDFYRLLGWDILEPVAVAQELVWQLRPQVDLVVILSHLGLKQDERMASEIEGIDLILGGHTHHLLEQPLRIGQTMLCGAGKFGQYIGVVDVGLDPVTRKLTQLEGYVKELARAHTAEEQRSSHGAGSSDAKLMEQQLAARIEAHRLQAQQALSLEVAHLREPLAAEWYQEEPLGNLLAAALRKYTGADIGLVNAGQLLEGLDAGSVSAGRLLAICPSPINPSRMLLTGQQIVQALEESLLPEFTEKPIYGFGFRGKVLGMLQVDGLTIEYDPEGPAYRKIKQVRMGDGEGLDPEQEYRVGSIDMFTFGIGYMSLSQGKEVQYFLPEFIRDLLRYELNNPEAIAASKAYRWKRLPLKP</sequence>
<keyword evidence="2" id="KW-0547">Nucleotide-binding</keyword>
<protein>
    <submittedName>
        <fullName evidence="5">Metallophosphoesterase</fullName>
    </submittedName>
</protein>
<proteinExistence type="inferred from homology"/>
<evidence type="ECO:0000259" key="3">
    <source>
        <dbReference type="Pfam" id="PF00149"/>
    </source>
</evidence>
<dbReference type="Proteomes" id="UP000215509">
    <property type="component" value="Unassembled WGS sequence"/>
</dbReference>
<evidence type="ECO:0000256" key="2">
    <source>
        <dbReference type="RuleBase" id="RU362119"/>
    </source>
</evidence>
<evidence type="ECO:0000313" key="5">
    <source>
        <dbReference type="EMBL" id="OXM84244.1"/>
    </source>
</evidence>
<dbReference type="GO" id="GO:0000166">
    <property type="term" value="F:nucleotide binding"/>
    <property type="evidence" value="ECO:0007669"/>
    <property type="project" value="UniProtKB-KW"/>
</dbReference>
<dbReference type="InterPro" id="IPR008334">
    <property type="entry name" value="5'-Nucleotdase_C"/>
</dbReference>
<dbReference type="GO" id="GO:0030288">
    <property type="term" value="C:outer membrane-bounded periplasmic space"/>
    <property type="evidence" value="ECO:0007669"/>
    <property type="project" value="TreeGrafter"/>
</dbReference>
<dbReference type="Gene3D" id="3.60.21.10">
    <property type="match status" value="1"/>
</dbReference>
<reference evidence="5 6" key="1">
    <citation type="submission" date="2017-07" db="EMBL/GenBank/DDBJ databases">
        <title>Genome sequencing and assembly of Paenibacillus rigui.</title>
        <authorList>
            <person name="Mayilraj S."/>
        </authorList>
    </citation>
    <scope>NUCLEOTIDE SEQUENCE [LARGE SCALE GENOMIC DNA]</scope>
    <source>
        <strain evidence="5 6">JCM 16352</strain>
    </source>
</reference>